<evidence type="ECO:0000256" key="3">
    <source>
        <dbReference type="ARBA" id="ARBA00012058"/>
    </source>
</evidence>
<dbReference type="HOGENOM" id="CLU_052291_0_0_1"/>
<evidence type="ECO:0000256" key="4">
    <source>
        <dbReference type="ARBA" id="ARBA00023152"/>
    </source>
</evidence>
<dbReference type="Pfam" id="PF00113">
    <property type="entry name" value="Enolase_C"/>
    <property type="match status" value="1"/>
</dbReference>
<dbReference type="PANTHER" id="PTHR11902">
    <property type="entry name" value="ENOLASE"/>
    <property type="match status" value="1"/>
</dbReference>
<comment type="similarity">
    <text evidence="2">Belongs to the enolase family.</text>
</comment>
<dbReference type="AlphaFoldDB" id="H2YM27"/>
<evidence type="ECO:0000313" key="9">
    <source>
        <dbReference type="Proteomes" id="UP000007875"/>
    </source>
</evidence>
<proteinExistence type="inferred from homology"/>
<feature type="domain" description="Enolase C-terminal TIM barrel" evidence="7">
    <location>
        <begin position="44"/>
        <end position="328"/>
    </location>
</feature>
<name>H2YM27_CIOSA</name>
<dbReference type="PANTHER" id="PTHR11902:SF30">
    <property type="entry name" value="ENOLASE 4"/>
    <property type="match status" value="1"/>
</dbReference>
<dbReference type="InterPro" id="IPR020810">
    <property type="entry name" value="Enolase_C"/>
</dbReference>
<dbReference type="InterPro" id="IPR036849">
    <property type="entry name" value="Enolase-like_C_sf"/>
</dbReference>
<sequence>SAVSLVSVAVLKAAASFLRKPAFEHLRHTMSVVSGTAQECEKSVISMPTTAITVMSGGKATPGKLNLVKSVFAIANPGWTVSESMTNLSKVYQNIGKAIITLPDSLMTSQSSGLLTGPSGGFQPSYDKPEQPLDATIEAITGAGFTPGQDVFLGIDCSAHDIFDYDKGKYDISTGALKTADEMVDLYKDLVSRYPSLIMLVDPVRKEDREQWSKLCEVVSEKCFVIGSDAVYGSLHSVNDSILSVRRSSGLVIGTGSRITCSDLARVVGDVRSRDCVTMLVSPAGDVCDDIFADMAVGLGTTFVRFGAPSRGENTSKINRLVEIERML</sequence>
<evidence type="ECO:0000256" key="5">
    <source>
        <dbReference type="ARBA" id="ARBA00023239"/>
    </source>
</evidence>
<dbReference type="InterPro" id="IPR000941">
    <property type="entry name" value="Enolase"/>
</dbReference>
<dbReference type="STRING" id="51511.ENSCSAVP00000006379"/>
<dbReference type="GO" id="GO:0000015">
    <property type="term" value="C:phosphopyruvate hydratase complex"/>
    <property type="evidence" value="ECO:0007669"/>
    <property type="project" value="InterPro"/>
</dbReference>
<evidence type="ECO:0000256" key="1">
    <source>
        <dbReference type="ARBA" id="ARBA00005031"/>
    </source>
</evidence>
<organism evidence="8 9">
    <name type="scientific">Ciona savignyi</name>
    <name type="common">Pacific transparent sea squirt</name>
    <dbReference type="NCBI Taxonomy" id="51511"/>
    <lineage>
        <taxon>Eukaryota</taxon>
        <taxon>Metazoa</taxon>
        <taxon>Chordata</taxon>
        <taxon>Tunicata</taxon>
        <taxon>Ascidiacea</taxon>
        <taxon>Phlebobranchia</taxon>
        <taxon>Cionidae</taxon>
        <taxon>Ciona</taxon>
    </lineage>
</organism>
<dbReference type="GO" id="GO:0000287">
    <property type="term" value="F:magnesium ion binding"/>
    <property type="evidence" value="ECO:0007669"/>
    <property type="project" value="InterPro"/>
</dbReference>
<dbReference type="GO" id="GO:0004634">
    <property type="term" value="F:phosphopyruvate hydratase activity"/>
    <property type="evidence" value="ECO:0007669"/>
    <property type="project" value="UniProtKB-EC"/>
</dbReference>
<evidence type="ECO:0000256" key="2">
    <source>
        <dbReference type="ARBA" id="ARBA00009604"/>
    </source>
</evidence>
<dbReference type="GO" id="GO:0006096">
    <property type="term" value="P:glycolytic process"/>
    <property type="evidence" value="ECO:0007669"/>
    <property type="project" value="UniProtKB-UniPathway"/>
</dbReference>
<protein>
    <recommendedName>
        <fullName evidence="3">phosphopyruvate hydratase</fullName>
        <ecNumber evidence="3">4.2.1.11</ecNumber>
    </recommendedName>
    <alternativeName>
        <fullName evidence="6">2-phospho-D-glycerate hydro-lyase</fullName>
    </alternativeName>
</protein>
<keyword evidence="5" id="KW-0456">Lyase</keyword>
<dbReference type="OMA" id="DMVEFWA"/>
<keyword evidence="9" id="KW-1185">Reference proteome</keyword>
<reference evidence="8" key="3">
    <citation type="submission" date="2025-09" db="UniProtKB">
        <authorList>
            <consortium name="Ensembl"/>
        </authorList>
    </citation>
    <scope>IDENTIFICATION</scope>
</reference>
<reference evidence="8" key="2">
    <citation type="submission" date="2025-08" db="UniProtKB">
        <authorList>
            <consortium name="Ensembl"/>
        </authorList>
    </citation>
    <scope>IDENTIFICATION</scope>
</reference>
<dbReference type="Gene3D" id="3.20.20.120">
    <property type="entry name" value="Enolase-like C-terminal domain"/>
    <property type="match status" value="1"/>
</dbReference>
<dbReference type="GeneTree" id="ENSGT00950000182805"/>
<keyword evidence="4" id="KW-0324">Glycolysis</keyword>
<dbReference type="InParanoid" id="H2YM27"/>
<comment type="pathway">
    <text evidence="1">Carbohydrate degradation; glycolysis; pyruvate from D-glyceraldehyde 3-phosphate: step 4/5.</text>
</comment>
<dbReference type="EC" id="4.2.1.11" evidence="3"/>
<accession>H2YM27</accession>
<evidence type="ECO:0000259" key="7">
    <source>
        <dbReference type="SMART" id="SM01192"/>
    </source>
</evidence>
<evidence type="ECO:0000256" key="6">
    <source>
        <dbReference type="ARBA" id="ARBA00031125"/>
    </source>
</evidence>
<dbReference type="UniPathway" id="UPA00109">
    <property type="reaction ID" value="UER00187"/>
</dbReference>
<dbReference type="Proteomes" id="UP000007875">
    <property type="component" value="Unassembled WGS sequence"/>
</dbReference>
<dbReference type="eggNOG" id="KOG2670">
    <property type="taxonomic scope" value="Eukaryota"/>
</dbReference>
<dbReference type="Ensembl" id="ENSCSAVT00000006459.1">
    <property type="protein sequence ID" value="ENSCSAVP00000006379.1"/>
    <property type="gene ID" value="ENSCSAVG00000003815.1"/>
</dbReference>
<evidence type="ECO:0000313" key="8">
    <source>
        <dbReference type="Ensembl" id="ENSCSAVP00000006379.1"/>
    </source>
</evidence>
<reference evidence="9" key="1">
    <citation type="submission" date="2003-08" db="EMBL/GenBank/DDBJ databases">
        <authorList>
            <person name="Birren B."/>
            <person name="Nusbaum C."/>
            <person name="Abebe A."/>
            <person name="Abouelleil A."/>
            <person name="Adekoya E."/>
            <person name="Ait-zahra M."/>
            <person name="Allen N."/>
            <person name="Allen T."/>
            <person name="An P."/>
            <person name="Anderson M."/>
            <person name="Anderson S."/>
            <person name="Arachchi H."/>
            <person name="Armbruster J."/>
            <person name="Bachantsang P."/>
            <person name="Baldwin J."/>
            <person name="Barry A."/>
            <person name="Bayul T."/>
            <person name="Blitshsteyn B."/>
            <person name="Bloom T."/>
            <person name="Blye J."/>
            <person name="Boguslavskiy L."/>
            <person name="Borowsky M."/>
            <person name="Boukhgalter B."/>
            <person name="Brunache A."/>
            <person name="Butler J."/>
            <person name="Calixte N."/>
            <person name="Calvo S."/>
            <person name="Camarata J."/>
            <person name="Campo K."/>
            <person name="Chang J."/>
            <person name="Cheshatsang Y."/>
            <person name="Citroen M."/>
            <person name="Collymore A."/>
            <person name="Considine T."/>
            <person name="Cook A."/>
            <person name="Cooke P."/>
            <person name="Corum B."/>
            <person name="Cuomo C."/>
            <person name="David R."/>
            <person name="Dawoe T."/>
            <person name="Degray S."/>
            <person name="Dodge S."/>
            <person name="Dooley K."/>
            <person name="Dorje P."/>
            <person name="Dorjee K."/>
            <person name="Dorris L."/>
            <person name="Duffey N."/>
            <person name="Dupes A."/>
            <person name="Elkins T."/>
            <person name="Engels R."/>
            <person name="Erickson J."/>
            <person name="Farina A."/>
            <person name="Faro S."/>
            <person name="Ferreira P."/>
            <person name="Fischer H."/>
            <person name="Fitzgerald M."/>
            <person name="Foley K."/>
            <person name="Gage D."/>
            <person name="Galagan J."/>
            <person name="Gearin G."/>
            <person name="Gnerre S."/>
            <person name="Gnirke A."/>
            <person name="Goyette A."/>
            <person name="Graham J."/>
            <person name="Grandbois E."/>
            <person name="Gyaltsen K."/>
            <person name="Hafez N."/>
            <person name="Hagopian D."/>
            <person name="Hagos B."/>
            <person name="Hall J."/>
            <person name="Hatcher B."/>
            <person name="Heller A."/>
            <person name="Higgins H."/>
            <person name="Honan T."/>
            <person name="Horn A."/>
            <person name="Houde N."/>
            <person name="Hughes L."/>
            <person name="Hulme W."/>
            <person name="Husby E."/>
            <person name="Iliev I."/>
            <person name="Jaffe D."/>
            <person name="Jones C."/>
            <person name="Kamal M."/>
            <person name="Kamat A."/>
            <person name="Kamvysselis M."/>
            <person name="Karlsson E."/>
            <person name="Kells C."/>
            <person name="Kieu A."/>
            <person name="Kisner P."/>
            <person name="Kodira C."/>
            <person name="Kulbokas E."/>
            <person name="Labutti K."/>
            <person name="Lama D."/>
            <person name="Landers T."/>
            <person name="Leger J."/>
            <person name="Levine S."/>
            <person name="Lewis D."/>
            <person name="Lewis T."/>
            <person name="Lindblad-toh K."/>
            <person name="Liu X."/>
            <person name="Lokyitsang T."/>
            <person name="Lokyitsang Y."/>
            <person name="Lucien O."/>
            <person name="Lui A."/>
            <person name="Ma L.J."/>
            <person name="Mabbitt R."/>
            <person name="Macdonald J."/>
            <person name="Maclean C."/>
            <person name="Major J."/>
            <person name="Manning J."/>
            <person name="Marabella R."/>
            <person name="Maru K."/>
            <person name="Matthews C."/>
            <person name="Mauceli E."/>
            <person name="Mccarthy M."/>
            <person name="Mcdonough S."/>
            <person name="Mcghee T."/>
            <person name="Meldrim J."/>
            <person name="Meneus L."/>
            <person name="Mesirov J."/>
            <person name="Mihalev A."/>
            <person name="Mihova T."/>
            <person name="Mikkelsen T."/>
            <person name="Mlenga V."/>
            <person name="Moru K."/>
            <person name="Mozes J."/>
            <person name="Mulrain L."/>
            <person name="Munson G."/>
            <person name="Naylor J."/>
            <person name="Newes C."/>
            <person name="Nguyen C."/>
            <person name="Nguyen N."/>
            <person name="Nguyen T."/>
            <person name="Nicol R."/>
            <person name="Nielsen C."/>
            <person name="Nizzari M."/>
            <person name="Norbu C."/>
            <person name="Norbu N."/>
            <person name="O'donnell P."/>
            <person name="Okoawo O."/>
            <person name="O'leary S."/>
            <person name="Omotosho B."/>
            <person name="O'neill K."/>
            <person name="Osman S."/>
            <person name="Parker S."/>
            <person name="Perrin D."/>
            <person name="Phunkhang P."/>
            <person name="Piqani B."/>
            <person name="Purcell S."/>
            <person name="Rachupka T."/>
            <person name="Ramasamy U."/>
            <person name="Rameau R."/>
            <person name="Ray V."/>
            <person name="Raymond C."/>
            <person name="Retta R."/>
            <person name="Richardson S."/>
            <person name="Rise C."/>
            <person name="Rodriguez J."/>
            <person name="Rogers J."/>
            <person name="Rogov P."/>
            <person name="Rutman M."/>
            <person name="Schupbach R."/>
            <person name="Seaman C."/>
            <person name="Settipalli S."/>
            <person name="Sharpe T."/>
            <person name="Sheridan J."/>
            <person name="Sherpa N."/>
            <person name="Shi J."/>
            <person name="Smirnov S."/>
            <person name="Smith C."/>
            <person name="Sougnez C."/>
            <person name="Spencer B."/>
            <person name="Stalker J."/>
            <person name="Stange-thomann N."/>
            <person name="Stavropoulos S."/>
            <person name="Stetson K."/>
            <person name="Stone C."/>
            <person name="Stone S."/>
            <person name="Stubbs M."/>
            <person name="Talamas J."/>
            <person name="Tchuinga P."/>
            <person name="Tenzing P."/>
            <person name="Tesfaye S."/>
            <person name="Theodore J."/>
            <person name="Thoulutsang Y."/>
            <person name="Topham K."/>
            <person name="Towey S."/>
            <person name="Tsamla T."/>
            <person name="Tsomo N."/>
            <person name="Vallee D."/>
            <person name="Vassiliev H."/>
            <person name="Venkataraman V."/>
            <person name="Vinson J."/>
            <person name="Vo A."/>
            <person name="Wade C."/>
            <person name="Wang S."/>
            <person name="Wangchuk T."/>
            <person name="Wangdi T."/>
            <person name="Whittaker C."/>
            <person name="Wilkinson J."/>
            <person name="Wu Y."/>
            <person name="Wyman D."/>
            <person name="Yadav S."/>
            <person name="Yang S."/>
            <person name="Yang X."/>
            <person name="Yeager S."/>
            <person name="Yee E."/>
            <person name="Young G."/>
            <person name="Zainoun J."/>
            <person name="Zembeck L."/>
            <person name="Zimmer A."/>
            <person name="Zody M."/>
            <person name="Lander E."/>
        </authorList>
    </citation>
    <scope>NUCLEOTIDE SEQUENCE [LARGE SCALE GENOMIC DNA]</scope>
</reference>
<dbReference type="SUPFAM" id="SSF51604">
    <property type="entry name" value="Enolase C-terminal domain-like"/>
    <property type="match status" value="1"/>
</dbReference>
<dbReference type="SMART" id="SM01192">
    <property type="entry name" value="Enolase_C"/>
    <property type="match status" value="1"/>
</dbReference>